<dbReference type="Gene3D" id="2.60.120.200">
    <property type="match status" value="1"/>
</dbReference>
<accession>A0A840E6W8</accession>
<name>A0A840E6W8_9BACT</name>
<evidence type="ECO:0000313" key="5">
    <source>
        <dbReference type="EMBL" id="MBB4079365.1"/>
    </source>
</evidence>
<organism evidence="5 6">
    <name type="scientific">Neolewinella aquimaris</name>
    <dbReference type="NCBI Taxonomy" id="1835722"/>
    <lineage>
        <taxon>Bacteria</taxon>
        <taxon>Pseudomonadati</taxon>
        <taxon>Bacteroidota</taxon>
        <taxon>Saprospiria</taxon>
        <taxon>Saprospirales</taxon>
        <taxon>Lewinellaceae</taxon>
        <taxon>Neolewinella</taxon>
    </lineage>
</organism>
<dbReference type="GO" id="GO:0004553">
    <property type="term" value="F:hydrolase activity, hydrolyzing O-glycosyl compounds"/>
    <property type="evidence" value="ECO:0007669"/>
    <property type="project" value="UniProtKB-ARBA"/>
</dbReference>
<dbReference type="SMART" id="SM00560">
    <property type="entry name" value="LamGL"/>
    <property type="match status" value="1"/>
</dbReference>
<evidence type="ECO:0000256" key="1">
    <source>
        <dbReference type="ARBA" id="ARBA00022729"/>
    </source>
</evidence>
<gene>
    <name evidence="5" type="ORF">GGR28_001985</name>
</gene>
<proteinExistence type="predicted"/>
<feature type="chain" id="PRO_5032382416" description="LamG-like jellyroll fold domain-containing protein" evidence="3">
    <location>
        <begin position="23"/>
        <end position="343"/>
    </location>
</feature>
<dbReference type="RefSeq" id="WP_183495613.1">
    <property type="nucleotide sequence ID" value="NZ_JACIFF010000004.1"/>
</dbReference>
<dbReference type="EMBL" id="JACIFF010000004">
    <property type="protein sequence ID" value="MBB4079365.1"/>
    <property type="molecule type" value="Genomic_DNA"/>
</dbReference>
<dbReference type="InterPro" id="IPR006558">
    <property type="entry name" value="LamG-like"/>
</dbReference>
<keyword evidence="6" id="KW-1185">Reference proteome</keyword>
<sequence>MKQLFTLFILALCLGVAIPASGQDLDSGLVVYYNFEGNLTDSISGTTAENVGNLTFADDDSKVGSQSVRFFNDGSYFKTPAEALIPGREVDGGTPASFALWVKHRGASLGTERQNYLAQEDGCDATGRVTLYLQAPGSSAKPDTIVSFVGNDRTSSEYSPVGMADEWIHLALTIDPETRLFNFYVNGLLTNQDSLTGGKQVEPSCGEYIVGHHKADDNESQTFDGLMDDLRFYNRVLTEAEVGLLAGLEPSGTREVLVASALSLSANPVSRNEPVTVGLDHSVFSPGSTVTLRVIDLSGRLVISRTYESISDRIQLQHDLRPGAYSVSVTDGHRLASGKLLVR</sequence>
<feature type="domain" description="LamG-like jellyroll fold" evidence="4">
    <location>
        <begin position="96"/>
        <end position="240"/>
    </location>
</feature>
<dbReference type="AlphaFoldDB" id="A0A840E6W8"/>
<reference evidence="5 6" key="1">
    <citation type="submission" date="2020-08" db="EMBL/GenBank/DDBJ databases">
        <title>Genomic Encyclopedia of Type Strains, Phase IV (KMG-IV): sequencing the most valuable type-strain genomes for metagenomic binning, comparative biology and taxonomic classification.</title>
        <authorList>
            <person name="Goeker M."/>
        </authorList>
    </citation>
    <scope>NUCLEOTIDE SEQUENCE [LARGE SCALE GENOMIC DNA]</scope>
    <source>
        <strain evidence="5 6">DSM 105137</strain>
    </source>
</reference>
<feature type="signal peptide" evidence="3">
    <location>
        <begin position="1"/>
        <end position="22"/>
    </location>
</feature>
<dbReference type="Proteomes" id="UP000576209">
    <property type="component" value="Unassembled WGS sequence"/>
</dbReference>
<evidence type="ECO:0000259" key="4">
    <source>
        <dbReference type="SMART" id="SM00560"/>
    </source>
</evidence>
<evidence type="ECO:0000256" key="2">
    <source>
        <dbReference type="ARBA" id="ARBA00023157"/>
    </source>
</evidence>
<dbReference type="SUPFAM" id="SSF49899">
    <property type="entry name" value="Concanavalin A-like lectins/glucanases"/>
    <property type="match status" value="1"/>
</dbReference>
<dbReference type="InterPro" id="IPR013320">
    <property type="entry name" value="ConA-like_dom_sf"/>
</dbReference>
<comment type="caution">
    <text evidence="5">The sequence shown here is derived from an EMBL/GenBank/DDBJ whole genome shotgun (WGS) entry which is preliminary data.</text>
</comment>
<dbReference type="GO" id="GO:0005975">
    <property type="term" value="P:carbohydrate metabolic process"/>
    <property type="evidence" value="ECO:0007669"/>
    <property type="project" value="UniProtKB-ARBA"/>
</dbReference>
<evidence type="ECO:0000313" key="6">
    <source>
        <dbReference type="Proteomes" id="UP000576209"/>
    </source>
</evidence>
<protein>
    <recommendedName>
        <fullName evidence="4">LamG-like jellyroll fold domain-containing protein</fullName>
    </recommendedName>
</protein>
<dbReference type="Pfam" id="PF13385">
    <property type="entry name" value="Laminin_G_3"/>
    <property type="match status" value="1"/>
</dbReference>
<evidence type="ECO:0000256" key="3">
    <source>
        <dbReference type="SAM" id="SignalP"/>
    </source>
</evidence>
<keyword evidence="1 3" id="KW-0732">Signal</keyword>
<keyword evidence="2" id="KW-1015">Disulfide bond</keyword>